<sequence length="203" mass="23674">MLLNEEMVRATLVGTKTQTRRPMKPQPEHDARYEYQPQRLVYKARSGWEGVMWDPWQLGHPRPGYEHVAKMGPYGVPGDVLYVRETFAVRYTPNQGPPWDSWTGEQVLYRASGDESSRWYPSIHMPKEYSRLWLLNTGVRVERIQSITEEDAFAEGINTGTPYECGDAVDCFRALWDSIYNKKGLGWDTNPWCWVTCYEVTER</sequence>
<dbReference type="EMBL" id="MT143991">
    <property type="protein sequence ID" value="QJA45494.1"/>
    <property type="molecule type" value="Genomic_DNA"/>
</dbReference>
<name>A0A6H1ZD64_9ZZZZ</name>
<accession>A0A6H1ZD64</accession>
<dbReference type="AlphaFoldDB" id="A0A6H1ZD64"/>
<evidence type="ECO:0000313" key="1">
    <source>
        <dbReference type="EMBL" id="QJA45494.1"/>
    </source>
</evidence>
<proteinExistence type="predicted"/>
<protein>
    <submittedName>
        <fullName evidence="1">Uncharacterized protein</fullName>
    </submittedName>
</protein>
<reference evidence="1" key="1">
    <citation type="submission" date="2020-03" db="EMBL/GenBank/DDBJ databases">
        <title>The deep terrestrial virosphere.</title>
        <authorList>
            <person name="Holmfeldt K."/>
            <person name="Nilsson E."/>
            <person name="Simone D."/>
            <person name="Lopez-Fernandez M."/>
            <person name="Wu X."/>
            <person name="de Brujin I."/>
            <person name="Lundin D."/>
            <person name="Andersson A."/>
            <person name="Bertilsson S."/>
            <person name="Dopson M."/>
        </authorList>
    </citation>
    <scope>NUCLEOTIDE SEQUENCE</scope>
    <source>
        <strain evidence="1">TM448A00243</strain>
    </source>
</reference>
<organism evidence="1">
    <name type="scientific">viral metagenome</name>
    <dbReference type="NCBI Taxonomy" id="1070528"/>
    <lineage>
        <taxon>unclassified sequences</taxon>
        <taxon>metagenomes</taxon>
        <taxon>organismal metagenomes</taxon>
    </lineage>
</organism>
<gene>
    <name evidence="1" type="ORF">TM448A00243_0043</name>
</gene>